<dbReference type="Proteomes" id="UP000054350">
    <property type="component" value="Unassembled WGS sequence"/>
</dbReference>
<dbReference type="Pfam" id="PF05794">
    <property type="entry name" value="Tcp11"/>
    <property type="match status" value="1"/>
</dbReference>
<dbReference type="PANTHER" id="PTHR12832">
    <property type="entry name" value="TESTIS-SPECIFIC PROTEIN PBS13 T-COMPLEX 11"/>
    <property type="match status" value="1"/>
</dbReference>
<protein>
    <submittedName>
        <fullName evidence="3">Uncharacterized protein</fullName>
    </submittedName>
</protein>
<reference evidence="4" key="2">
    <citation type="submission" date="2009-11" db="EMBL/GenBank/DDBJ databases">
        <title>The Genome Sequence of Allomyces macrogynus strain ATCC 38327.</title>
        <authorList>
            <consortium name="The Broad Institute Genome Sequencing Platform"/>
            <person name="Russ C."/>
            <person name="Cuomo C."/>
            <person name="Shea T."/>
            <person name="Young S.K."/>
            <person name="Zeng Q."/>
            <person name="Koehrsen M."/>
            <person name="Haas B."/>
            <person name="Borodovsky M."/>
            <person name="Guigo R."/>
            <person name="Alvarado L."/>
            <person name="Berlin A."/>
            <person name="Borenstein D."/>
            <person name="Chen Z."/>
            <person name="Engels R."/>
            <person name="Freedman E."/>
            <person name="Gellesch M."/>
            <person name="Goldberg J."/>
            <person name="Griggs A."/>
            <person name="Gujja S."/>
            <person name="Heiman D."/>
            <person name="Hepburn T."/>
            <person name="Howarth C."/>
            <person name="Jen D."/>
            <person name="Larson L."/>
            <person name="Lewis B."/>
            <person name="Mehta T."/>
            <person name="Park D."/>
            <person name="Pearson M."/>
            <person name="Roberts A."/>
            <person name="Saif S."/>
            <person name="Shenoy N."/>
            <person name="Sisk P."/>
            <person name="Stolte C."/>
            <person name="Sykes S."/>
            <person name="Walk T."/>
            <person name="White J."/>
            <person name="Yandava C."/>
            <person name="Burger G."/>
            <person name="Gray M.W."/>
            <person name="Holland P.W.H."/>
            <person name="King N."/>
            <person name="Lang F.B.F."/>
            <person name="Roger A.J."/>
            <person name="Ruiz-Trillo I."/>
            <person name="Lander E."/>
            <person name="Nusbaum C."/>
        </authorList>
    </citation>
    <scope>NUCLEOTIDE SEQUENCE [LARGE SCALE GENOMIC DNA]</scope>
    <source>
        <strain evidence="4">ATCC 38327</strain>
    </source>
</reference>
<proteinExistence type="inferred from homology"/>
<evidence type="ECO:0000313" key="3">
    <source>
        <dbReference type="EMBL" id="KNE62495.1"/>
    </source>
</evidence>
<dbReference type="InterPro" id="IPR008862">
    <property type="entry name" value="Tcp11"/>
</dbReference>
<reference evidence="3 4" key="1">
    <citation type="submission" date="2009-11" db="EMBL/GenBank/DDBJ databases">
        <title>Annotation of Allomyces macrogynus ATCC 38327.</title>
        <authorList>
            <consortium name="The Broad Institute Genome Sequencing Platform"/>
            <person name="Russ C."/>
            <person name="Cuomo C."/>
            <person name="Burger G."/>
            <person name="Gray M.W."/>
            <person name="Holland P.W.H."/>
            <person name="King N."/>
            <person name="Lang F.B.F."/>
            <person name="Roger A.J."/>
            <person name="Ruiz-Trillo I."/>
            <person name="Young S.K."/>
            <person name="Zeng Q."/>
            <person name="Gargeya S."/>
            <person name="Fitzgerald M."/>
            <person name="Haas B."/>
            <person name="Abouelleil A."/>
            <person name="Alvarado L."/>
            <person name="Arachchi H.M."/>
            <person name="Berlin A."/>
            <person name="Chapman S.B."/>
            <person name="Gearin G."/>
            <person name="Goldberg J."/>
            <person name="Griggs A."/>
            <person name="Gujja S."/>
            <person name="Hansen M."/>
            <person name="Heiman D."/>
            <person name="Howarth C."/>
            <person name="Larimer J."/>
            <person name="Lui A."/>
            <person name="MacDonald P.J.P."/>
            <person name="McCowen C."/>
            <person name="Montmayeur A."/>
            <person name="Murphy C."/>
            <person name="Neiman D."/>
            <person name="Pearson M."/>
            <person name="Priest M."/>
            <person name="Roberts A."/>
            <person name="Saif S."/>
            <person name="Shea T."/>
            <person name="Sisk P."/>
            <person name="Stolte C."/>
            <person name="Sykes S."/>
            <person name="Wortman J."/>
            <person name="Nusbaum C."/>
            <person name="Birren B."/>
        </authorList>
    </citation>
    <scope>NUCLEOTIDE SEQUENCE [LARGE SCALE GENOMIC DNA]</scope>
    <source>
        <strain evidence="3 4">ATCC 38327</strain>
    </source>
</reference>
<gene>
    <name evidence="3" type="ORF">AMAG_07709</name>
</gene>
<dbReference type="GO" id="GO:0010737">
    <property type="term" value="P:protein kinase A signaling"/>
    <property type="evidence" value="ECO:0007669"/>
    <property type="project" value="TreeGrafter"/>
</dbReference>
<dbReference type="PANTHER" id="PTHR12832:SF11">
    <property type="entry name" value="LD23868P"/>
    <property type="match status" value="1"/>
</dbReference>
<dbReference type="AlphaFoldDB" id="A0A0L0SJF9"/>
<feature type="compositionally biased region" description="Low complexity" evidence="2">
    <location>
        <begin position="121"/>
        <end position="134"/>
    </location>
</feature>
<name>A0A0L0SJF9_ALLM3</name>
<dbReference type="VEuPathDB" id="FungiDB:AMAG_07709"/>
<feature type="region of interest" description="Disordered" evidence="2">
    <location>
        <begin position="113"/>
        <end position="162"/>
    </location>
</feature>
<feature type="region of interest" description="Disordered" evidence="2">
    <location>
        <begin position="55"/>
        <end position="75"/>
    </location>
</feature>
<dbReference type="STRING" id="578462.A0A0L0SJF9"/>
<keyword evidence="4" id="KW-1185">Reference proteome</keyword>
<accession>A0A0L0SJF9</accession>
<evidence type="ECO:0000256" key="2">
    <source>
        <dbReference type="SAM" id="MobiDB-lite"/>
    </source>
</evidence>
<evidence type="ECO:0000256" key="1">
    <source>
        <dbReference type="ARBA" id="ARBA00010954"/>
    </source>
</evidence>
<evidence type="ECO:0000313" key="4">
    <source>
        <dbReference type="Proteomes" id="UP000054350"/>
    </source>
</evidence>
<dbReference type="EMBL" id="GG745340">
    <property type="protein sequence ID" value="KNE62495.1"/>
    <property type="molecule type" value="Genomic_DNA"/>
</dbReference>
<feature type="region of interest" description="Disordered" evidence="2">
    <location>
        <begin position="267"/>
        <end position="286"/>
    </location>
</feature>
<comment type="similarity">
    <text evidence="1">Belongs to the TCP11 family.</text>
</comment>
<dbReference type="OrthoDB" id="276323at2759"/>
<feature type="region of interest" description="Disordered" evidence="2">
    <location>
        <begin position="226"/>
        <end position="254"/>
    </location>
</feature>
<sequence length="999" mass="105744">MHAARARLFPAPTATSMAAASAAMDAERQSATLLRAQRERAEAAAKLRAQLTTLSKAARSGSGSGGGTLPRSASSSGALNMLVRKSLSLPRRRAGSASAVGLDIATDPTDLMLTVPDTPVSRSSSHGSLISLGGDDPSAESLSSDDEGSRTTPLSARAASSAESLDGDRGAAFLASIQAFREIDLVRIDAAAAAGWQHADLMQRVEHPTNVRVATAFLDELAKRIPRSGKAGGSPSLTRGRRKPSTSSGSSGASGAAVAAAAAAAAASSSVPPSPRTSDDGPSSTAPTMDPRLFLVALITALFPNQVLRPNHDDLLHDVTKALVKAVADVMRKPGSKTKLARVGRRWTKFLIVFNDWKRASQNVLIQELLDQFLQMDRMWIDAKAQYEAQVRSTALAAPAVSSPDTDDMDVDPVLHTRAAIAAVRHAAVTTVAQLRARQHWLYHRLVRFGGGDAAPLLLDQLRRDRGYDFDLMRDDLSTLLGATLLGPPMPDSVCPDLDPLDLEADHAIALSVSVEVDEWDQVQRDLRLAHEIHFGAARAATRLPETVAPSPAAAAAVHGALKRAFRDQAEVQYHAGKLAPWLADCLEVLCENVAAGTHDAAAWRARLVAVAQVSAARAAGDNWPVADQVRVLHAVHAAMATLATHDRQADLAAVLISVHTVVPALFALLDVSELMRVDGAQRALDAMRPLVARTVVPLERAYFRVRVDHGLVDPRLPGVRAWLGAASARFQDPSGSARDVSDVGAAGDASFQQVYHEALVALIMDGGLDDVGGGPAYPETFAMDEARLDALCEQAHRVLLVAALATHLRNRVKAAPRGADHDVNASPSVAVERMRAGDLEGVCARLRAVVDAAASVDALRAALAAEVPGGRAIVDACLAKSDAVYKVLWRRLEATLRDALAAHAAAEADARLAAPLVTDGEARDEVVARPEPVWSVRKGLEAVEQGVRTLATAVVQLAQHNARVHAEWYDAVLGEVSRGVEDEEVEVAEVAEVEMRDA</sequence>
<organism evidence="3 4">
    <name type="scientific">Allomyces macrogynus (strain ATCC 38327)</name>
    <name type="common">Allomyces javanicus var. macrogynus</name>
    <dbReference type="NCBI Taxonomy" id="578462"/>
    <lineage>
        <taxon>Eukaryota</taxon>
        <taxon>Fungi</taxon>
        <taxon>Fungi incertae sedis</taxon>
        <taxon>Blastocladiomycota</taxon>
        <taxon>Blastocladiomycetes</taxon>
        <taxon>Blastocladiales</taxon>
        <taxon>Blastocladiaceae</taxon>
        <taxon>Allomyces</taxon>
    </lineage>
</organism>